<evidence type="ECO:0000256" key="4">
    <source>
        <dbReference type="ARBA" id="ARBA00022989"/>
    </source>
</evidence>
<dbReference type="GO" id="GO:0004930">
    <property type="term" value="F:G protein-coupled receptor activity"/>
    <property type="evidence" value="ECO:0007669"/>
    <property type="project" value="UniProtKB-KW"/>
</dbReference>
<dbReference type="Proteomes" id="UP000887574">
    <property type="component" value="Unplaced"/>
</dbReference>
<dbReference type="InterPro" id="IPR011009">
    <property type="entry name" value="Kinase-like_dom_sf"/>
</dbReference>
<feature type="transmembrane region" description="Helical" evidence="8">
    <location>
        <begin position="176"/>
        <end position="205"/>
    </location>
</feature>
<keyword evidence="7" id="KW-0807">Transducer</keyword>
<keyword evidence="6 8" id="KW-0472">Membrane</keyword>
<feature type="transmembrane region" description="Helical" evidence="8">
    <location>
        <begin position="127"/>
        <end position="156"/>
    </location>
</feature>
<evidence type="ECO:0000259" key="9">
    <source>
        <dbReference type="Pfam" id="PF07714"/>
    </source>
</evidence>
<proteinExistence type="predicted"/>
<keyword evidence="4 8" id="KW-1133">Transmembrane helix</keyword>
<evidence type="ECO:0000256" key="8">
    <source>
        <dbReference type="SAM" id="Phobius"/>
    </source>
</evidence>
<evidence type="ECO:0000256" key="7">
    <source>
        <dbReference type="ARBA" id="ARBA00023224"/>
    </source>
</evidence>
<dbReference type="PANTHER" id="PTHR37441">
    <property type="entry name" value="PROTEIN CBG16518"/>
    <property type="match status" value="1"/>
</dbReference>
<keyword evidence="5" id="KW-0675">Receptor</keyword>
<feature type="transmembrane region" description="Helical" evidence="8">
    <location>
        <begin position="253"/>
        <end position="275"/>
    </location>
</feature>
<accession>A0A915DQU8</accession>
<comment type="subcellular location">
    <subcellularLocation>
        <location evidence="1">Cell membrane</location>
        <topology evidence="1">Multi-pass membrane protein</topology>
    </subcellularLocation>
</comment>
<feature type="transmembrane region" description="Helical" evidence="8">
    <location>
        <begin position="217"/>
        <end position="238"/>
    </location>
</feature>
<evidence type="ECO:0000313" key="10">
    <source>
        <dbReference type="Proteomes" id="UP000887574"/>
    </source>
</evidence>
<sequence>MPLWPFWSSQVQQLSRMSGPMVWLCGSLLVWGKALLGMDKHQKVIHEVENGFRLPCPMDAPPQIYNVMLACWQADRHKRPDAGRFWHCSAEYRGEPDDKYSNCLIEPGMDYCDLLKELHQAKDFRKYFLAIIPLILSVFVIALNFMFVVVVCSLIFHNRKGSRKRYAFLVSRSTSTIIAVILFYIVLIAWKLQSFNYFSATIFLFSDHVQVFNHNCLIWTISVGSSIAVGIFGGTLFYPQTAPIQCDFEDCQLPLAVCLVMLFATSYFTVIGSYIGMVMRMRWRCASKVSPTTTNASLPVQSFDSHTPAKIGNSKLPNWSNTAQDRNIKAMNRLAWNLATFTVSKSPLLAISIIALINLAELRTLDWATNHTANISQRKIIFSSRITRKSCSYCLANRYDGGPYNQCANRPSYLRFH</sequence>
<dbReference type="Pfam" id="PF07714">
    <property type="entry name" value="PK_Tyr_Ser-Thr"/>
    <property type="match status" value="1"/>
</dbReference>
<dbReference type="PANTHER" id="PTHR37441:SF4">
    <property type="entry name" value="G-PROTEIN COUPLED RECEPTORS FAMILY 1 PROFILE DOMAIN-CONTAINING PROTEIN"/>
    <property type="match status" value="1"/>
</dbReference>
<evidence type="ECO:0000313" key="11">
    <source>
        <dbReference type="WBParaSite" id="jg22671"/>
    </source>
</evidence>
<evidence type="ECO:0000256" key="2">
    <source>
        <dbReference type="ARBA" id="ARBA00022475"/>
    </source>
</evidence>
<dbReference type="AlphaFoldDB" id="A0A915DQU8"/>
<keyword evidence="3 8" id="KW-0812">Transmembrane</keyword>
<keyword evidence="5" id="KW-0297">G-protein coupled receptor</keyword>
<dbReference type="WBParaSite" id="jg22671">
    <property type="protein sequence ID" value="jg22671"/>
    <property type="gene ID" value="jg22671"/>
</dbReference>
<reference evidence="11" key="1">
    <citation type="submission" date="2022-11" db="UniProtKB">
        <authorList>
            <consortium name="WormBaseParasite"/>
        </authorList>
    </citation>
    <scope>IDENTIFICATION</scope>
</reference>
<keyword evidence="10" id="KW-1185">Reference proteome</keyword>
<evidence type="ECO:0000256" key="6">
    <source>
        <dbReference type="ARBA" id="ARBA00023136"/>
    </source>
</evidence>
<feature type="transmembrane region" description="Helical" evidence="8">
    <location>
        <begin position="334"/>
        <end position="357"/>
    </location>
</feature>
<organism evidence="10 11">
    <name type="scientific">Ditylenchus dipsaci</name>
    <dbReference type="NCBI Taxonomy" id="166011"/>
    <lineage>
        <taxon>Eukaryota</taxon>
        <taxon>Metazoa</taxon>
        <taxon>Ecdysozoa</taxon>
        <taxon>Nematoda</taxon>
        <taxon>Chromadorea</taxon>
        <taxon>Rhabditida</taxon>
        <taxon>Tylenchina</taxon>
        <taxon>Tylenchomorpha</taxon>
        <taxon>Sphaerularioidea</taxon>
        <taxon>Anguinidae</taxon>
        <taxon>Anguininae</taxon>
        <taxon>Ditylenchus</taxon>
    </lineage>
</organism>
<evidence type="ECO:0000256" key="1">
    <source>
        <dbReference type="ARBA" id="ARBA00004651"/>
    </source>
</evidence>
<feature type="transmembrane region" description="Helical" evidence="8">
    <location>
        <begin position="20"/>
        <end position="36"/>
    </location>
</feature>
<dbReference type="GO" id="GO:0004672">
    <property type="term" value="F:protein kinase activity"/>
    <property type="evidence" value="ECO:0007669"/>
    <property type="project" value="InterPro"/>
</dbReference>
<keyword evidence="2" id="KW-1003">Cell membrane</keyword>
<name>A0A915DQU8_9BILA</name>
<feature type="domain" description="Serine-threonine/tyrosine-protein kinase catalytic" evidence="9">
    <location>
        <begin position="40"/>
        <end position="81"/>
    </location>
</feature>
<protein>
    <submittedName>
        <fullName evidence="11">Serine-threonine/tyrosine-protein kinase catalytic domain-containing protein</fullName>
    </submittedName>
</protein>
<evidence type="ECO:0000256" key="5">
    <source>
        <dbReference type="ARBA" id="ARBA00023040"/>
    </source>
</evidence>
<dbReference type="SUPFAM" id="SSF56112">
    <property type="entry name" value="Protein kinase-like (PK-like)"/>
    <property type="match status" value="1"/>
</dbReference>
<evidence type="ECO:0000256" key="3">
    <source>
        <dbReference type="ARBA" id="ARBA00022692"/>
    </source>
</evidence>
<dbReference type="InterPro" id="IPR040435">
    <property type="entry name" value="Put_GPCR_Chromadorea"/>
</dbReference>
<dbReference type="Gene3D" id="1.10.510.10">
    <property type="entry name" value="Transferase(Phosphotransferase) domain 1"/>
    <property type="match status" value="1"/>
</dbReference>
<dbReference type="GO" id="GO:0005886">
    <property type="term" value="C:plasma membrane"/>
    <property type="evidence" value="ECO:0007669"/>
    <property type="project" value="UniProtKB-SubCell"/>
</dbReference>
<dbReference type="InterPro" id="IPR001245">
    <property type="entry name" value="Ser-Thr/Tyr_kinase_cat_dom"/>
</dbReference>